<dbReference type="AlphaFoldDB" id="A0A6G1K0R9"/>
<gene>
    <name evidence="1" type="ORF">K504DRAFT_493372</name>
</gene>
<dbReference type="InterPro" id="IPR007497">
    <property type="entry name" value="SIMPL/DUF541"/>
</dbReference>
<proteinExistence type="predicted"/>
<name>A0A6G1K0R9_9PLEO</name>
<evidence type="ECO:0000313" key="2">
    <source>
        <dbReference type="Proteomes" id="UP000799428"/>
    </source>
</evidence>
<protein>
    <submittedName>
        <fullName evidence="1">Uncharacterized protein</fullName>
    </submittedName>
</protein>
<keyword evidence="2" id="KW-1185">Reference proteome</keyword>
<reference evidence="1" key="1">
    <citation type="journal article" date="2020" name="Stud. Mycol.">
        <title>101 Dothideomycetes genomes: a test case for predicting lifestyles and emergence of pathogens.</title>
        <authorList>
            <person name="Haridas S."/>
            <person name="Albert R."/>
            <person name="Binder M."/>
            <person name="Bloem J."/>
            <person name="Labutti K."/>
            <person name="Salamov A."/>
            <person name="Andreopoulos B."/>
            <person name="Baker S."/>
            <person name="Barry K."/>
            <person name="Bills G."/>
            <person name="Bluhm B."/>
            <person name="Cannon C."/>
            <person name="Castanera R."/>
            <person name="Culley D."/>
            <person name="Daum C."/>
            <person name="Ezra D."/>
            <person name="Gonzalez J."/>
            <person name="Henrissat B."/>
            <person name="Kuo A."/>
            <person name="Liang C."/>
            <person name="Lipzen A."/>
            <person name="Lutzoni F."/>
            <person name="Magnuson J."/>
            <person name="Mondo S."/>
            <person name="Nolan M."/>
            <person name="Ohm R."/>
            <person name="Pangilinan J."/>
            <person name="Park H.-J."/>
            <person name="Ramirez L."/>
            <person name="Alfaro M."/>
            <person name="Sun H."/>
            <person name="Tritt A."/>
            <person name="Yoshinaga Y."/>
            <person name="Zwiers L.-H."/>
            <person name="Turgeon B."/>
            <person name="Goodwin S."/>
            <person name="Spatafora J."/>
            <person name="Crous P."/>
            <person name="Grigoriev I."/>
        </authorList>
    </citation>
    <scope>NUCLEOTIDE SEQUENCE</scope>
    <source>
        <strain evidence="1">CBS 279.74</strain>
    </source>
</reference>
<sequence>MASLIIEVTGSCTIQCLAEHGTLKIADSSTEVAQAKPTEDVPAACETLQQIFTTLAPKNETGHFAPDAAITGIPYSRGEEPEKPREYRAQCSFEATFKYFAILGNVTEELISIPFVEVKGMEWQLTEETKAIAEVESRKGAMRDAVRKANEIAEVIGREVSYIEVKGDGSQISSSRGLFSQELGNPSDIICMDWKKLKVEPDALKFNTDLVAKFAAE</sequence>
<organism evidence="1 2">
    <name type="scientific">Pleomassaria siparia CBS 279.74</name>
    <dbReference type="NCBI Taxonomy" id="1314801"/>
    <lineage>
        <taxon>Eukaryota</taxon>
        <taxon>Fungi</taxon>
        <taxon>Dikarya</taxon>
        <taxon>Ascomycota</taxon>
        <taxon>Pezizomycotina</taxon>
        <taxon>Dothideomycetes</taxon>
        <taxon>Pleosporomycetidae</taxon>
        <taxon>Pleosporales</taxon>
        <taxon>Pleomassariaceae</taxon>
        <taxon>Pleomassaria</taxon>
    </lineage>
</organism>
<dbReference type="Proteomes" id="UP000799428">
    <property type="component" value="Unassembled WGS sequence"/>
</dbReference>
<dbReference type="Pfam" id="PF04402">
    <property type="entry name" value="SIMPL"/>
    <property type="match status" value="1"/>
</dbReference>
<evidence type="ECO:0000313" key="1">
    <source>
        <dbReference type="EMBL" id="KAF2706203.1"/>
    </source>
</evidence>
<accession>A0A6G1K0R9</accession>
<dbReference type="EMBL" id="MU005776">
    <property type="protein sequence ID" value="KAF2706203.1"/>
    <property type="molecule type" value="Genomic_DNA"/>
</dbReference>
<dbReference type="OrthoDB" id="3335918at2759"/>